<sequence length="132" mass="15297">MSKLDDLLHKLKPACPNMPLSYSTLFQCDYNFDITELPSGGMFWFKGFSANLAQLDLTEYLKKHKKIVFDINMEGLPLRHVKLWPILAYLVGTLNDPFIIGVYRGLEEPKDVNDFKKKKCSEELKGLIEKWL</sequence>
<reference evidence="1" key="1">
    <citation type="submission" date="2021-07" db="EMBL/GenBank/DDBJ databases">
        <authorList>
            <person name="Catto M.A."/>
            <person name="Jacobson A."/>
            <person name="Kennedy G."/>
            <person name="Labadie P."/>
            <person name="Hunt B.G."/>
            <person name="Srinivasan R."/>
        </authorList>
    </citation>
    <scope>NUCLEOTIDE SEQUENCE</scope>
    <source>
        <strain evidence="1">PL_HMW_Pooled</strain>
        <tissue evidence="1">Head</tissue>
    </source>
</reference>
<dbReference type="EMBL" id="JAHWGI010000287">
    <property type="protein sequence ID" value="KAK3911878.1"/>
    <property type="molecule type" value="Genomic_DNA"/>
</dbReference>
<keyword evidence="1" id="KW-0547">Nucleotide-binding</keyword>
<protein>
    <submittedName>
        <fullName evidence="1">ATP-dependent Clp protease ATP-binding subunit-like protein</fullName>
    </submittedName>
</protein>
<dbReference type="GO" id="GO:0008233">
    <property type="term" value="F:peptidase activity"/>
    <property type="evidence" value="ECO:0007669"/>
    <property type="project" value="UniProtKB-KW"/>
</dbReference>
<keyword evidence="1" id="KW-0378">Hydrolase</keyword>
<dbReference type="AlphaFoldDB" id="A0AAE1GZU8"/>
<organism evidence="1 2">
    <name type="scientific">Frankliniella fusca</name>
    <dbReference type="NCBI Taxonomy" id="407009"/>
    <lineage>
        <taxon>Eukaryota</taxon>
        <taxon>Metazoa</taxon>
        <taxon>Ecdysozoa</taxon>
        <taxon>Arthropoda</taxon>
        <taxon>Hexapoda</taxon>
        <taxon>Insecta</taxon>
        <taxon>Pterygota</taxon>
        <taxon>Neoptera</taxon>
        <taxon>Paraneoptera</taxon>
        <taxon>Thysanoptera</taxon>
        <taxon>Terebrantia</taxon>
        <taxon>Thripoidea</taxon>
        <taxon>Thripidae</taxon>
        <taxon>Frankliniella</taxon>
    </lineage>
</organism>
<proteinExistence type="predicted"/>
<comment type="caution">
    <text evidence="1">The sequence shown here is derived from an EMBL/GenBank/DDBJ whole genome shotgun (WGS) entry which is preliminary data.</text>
</comment>
<name>A0AAE1GZU8_9NEOP</name>
<dbReference type="Proteomes" id="UP001219518">
    <property type="component" value="Unassembled WGS sequence"/>
</dbReference>
<dbReference type="GO" id="GO:0005524">
    <property type="term" value="F:ATP binding"/>
    <property type="evidence" value="ECO:0007669"/>
    <property type="project" value="UniProtKB-KW"/>
</dbReference>
<evidence type="ECO:0000313" key="2">
    <source>
        <dbReference type="Proteomes" id="UP001219518"/>
    </source>
</evidence>
<keyword evidence="1" id="KW-0645">Protease</keyword>
<dbReference type="GO" id="GO:0006508">
    <property type="term" value="P:proteolysis"/>
    <property type="evidence" value="ECO:0007669"/>
    <property type="project" value="UniProtKB-KW"/>
</dbReference>
<keyword evidence="1" id="KW-0067">ATP-binding</keyword>
<keyword evidence="2" id="KW-1185">Reference proteome</keyword>
<accession>A0AAE1GZU8</accession>
<gene>
    <name evidence="1" type="ORF">KUF71_004558</name>
</gene>
<evidence type="ECO:0000313" key="1">
    <source>
        <dbReference type="EMBL" id="KAK3911878.1"/>
    </source>
</evidence>
<reference evidence="1" key="2">
    <citation type="journal article" date="2023" name="BMC Genomics">
        <title>Pest status, molecular evolution, and epigenetic factors derived from the genome assembly of Frankliniella fusca, a thysanopteran phytovirus vector.</title>
        <authorList>
            <person name="Catto M.A."/>
            <person name="Labadie P.E."/>
            <person name="Jacobson A.L."/>
            <person name="Kennedy G.G."/>
            <person name="Srinivasan R."/>
            <person name="Hunt B.G."/>
        </authorList>
    </citation>
    <scope>NUCLEOTIDE SEQUENCE</scope>
    <source>
        <strain evidence="1">PL_HMW_Pooled</strain>
    </source>
</reference>